<dbReference type="KEGG" id="caci:CLOAM0858"/>
<reference evidence="1 2" key="1">
    <citation type="journal article" date="2008" name="J. Bacteriol.">
        <title>'Candidatus Cloacamonas acidaminovorans': genome sequence reconstruction provides a first glimpse of a new bacterial division.</title>
        <authorList>
            <person name="Pelletier E."/>
            <person name="Kreimeyer A."/>
            <person name="Bocs S."/>
            <person name="Rouy Z."/>
            <person name="Gyapay G."/>
            <person name="Chouari R."/>
            <person name="Riviere D."/>
            <person name="Ganesan A."/>
            <person name="Daegelen P."/>
            <person name="Sghir A."/>
            <person name="Cohen G.N."/>
            <person name="Medigue C."/>
            <person name="Weissenbach J."/>
            <person name="Le Paslier D."/>
        </authorList>
    </citation>
    <scope>NUCLEOTIDE SEQUENCE [LARGE SCALE GENOMIC DNA]</scope>
    <source>
        <strain evidence="2">Evry</strain>
    </source>
</reference>
<organism evidence="1 2">
    <name type="scientific">Cloacimonas acidaminovorans (strain Evry)</name>
    <dbReference type="NCBI Taxonomy" id="459349"/>
    <lineage>
        <taxon>Bacteria</taxon>
        <taxon>Pseudomonadati</taxon>
        <taxon>Candidatus Cloacimonadota</taxon>
        <taxon>Candidatus Cloacimonadia</taxon>
        <taxon>Candidatus Cloacimonadales</taxon>
        <taxon>Candidatus Cloacimonadaceae</taxon>
        <taxon>Candidatus Cloacimonas</taxon>
    </lineage>
</organism>
<proteinExistence type="predicted"/>
<dbReference type="EMBL" id="CU466930">
    <property type="protein sequence ID" value="CAO80739.1"/>
    <property type="molecule type" value="Genomic_DNA"/>
</dbReference>
<dbReference type="HOGENOM" id="CLU_2552186_0_0_0"/>
<sequence length="82" mass="9571">MIIYVCPKNNYKRTAIACSLCNFAKLLYYNIVTSSIHKIIVPNTITCYIYNYTKYASIPHTPNHKSISHCHFDNDEYFMLNA</sequence>
<dbReference type="Proteomes" id="UP000002019">
    <property type="component" value="Chromosome"/>
</dbReference>
<evidence type="ECO:0000313" key="2">
    <source>
        <dbReference type="Proteomes" id="UP000002019"/>
    </source>
</evidence>
<name>B0VHC4_CLOAI</name>
<keyword evidence="2" id="KW-1185">Reference proteome</keyword>
<dbReference type="AlphaFoldDB" id="B0VHC4"/>
<dbReference type="STRING" id="459349.CLOAM0858"/>
<protein>
    <submittedName>
        <fullName evidence="1">Uncharacterized protein</fullName>
    </submittedName>
</protein>
<gene>
    <name evidence="1" type="ordered locus">CLOAM0858</name>
</gene>
<accession>B0VHC4</accession>
<evidence type="ECO:0000313" key="1">
    <source>
        <dbReference type="EMBL" id="CAO80739.1"/>
    </source>
</evidence>
<dbReference type="RefSeq" id="WP_015424597.1">
    <property type="nucleotide sequence ID" value="NC_020449.1"/>
</dbReference>